<dbReference type="GO" id="GO:0016787">
    <property type="term" value="F:hydrolase activity"/>
    <property type="evidence" value="ECO:0007669"/>
    <property type="project" value="UniProtKB-KW"/>
</dbReference>
<sequence length="249" mass="27359">MFSSKAVLIITGSWHLPQHYQKVTSLLQEKGIRTICPALPTNNNAYPPNKALHDDVKFIKDIIANEAAAGTHMTVVGHSWGGILASAICGEFAVKPSDTKGGVTNIFYMAAFIPSEYESLAGLFGGKLPPSLTPLVDGTLAFDDPKERFYNDLSPEEADKAAELLVYSPTNIHYTPISCDTVAWRLVPVSYLICERDTALPAFVQEQMVQKVKGEGYDMHEYRLPASHSPFLSMPREVVEIIAGLVDKY</sequence>
<feature type="domain" description="AB hydrolase-1" evidence="1">
    <location>
        <begin position="7"/>
        <end position="240"/>
    </location>
</feature>
<dbReference type="PANTHER" id="PTHR37017:SF11">
    <property type="entry name" value="ESTERASE_LIPASE_THIOESTERASE DOMAIN-CONTAINING PROTEIN"/>
    <property type="match status" value="1"/>
</dbReference>
<dbReference type="Gene3D" id="3.40.50.1820">
    <property type="entry name" value="alpha/beta hydrolase"/>
    <property type="match status" value="1"/>
</dbReference>
<keyword evidence="3" id="KW-1185">Reference proteome</keyword>
<dbReference type="GeneID" id="28849943"/>
<dbReference type="Pfam" id="PF12697">
    <property type="entry name" value="Abhydrolase_6"/>
    <property type="match status" value="1"/>
</dbReference>
<name>A0A179FB67_METCM</name>
<accession>A0A179FB67</accession>
<evidence type="ECO:0000313" key="2">
    <source>
        <dbReference type="EMBL" id="OAQ62349.1"/>
    </source>
</evidence>
<dbReference type="InterPro" id="IPR000073">
    <property type="entry name" value="AB_hydrolase_1"/>
</dbReference>
<dbReference type="EMBL" id="LSBJ02000007">
    <property type="protein sequence ID" value="OAQ62349.1"/>
    <property type="molecule type" value="Genomic_DNA"/>
</dbReference>
<dbReference type="KEGG" id="pchm:VFPPC_07014"/>
<dbReference type="InterPro" id="IPR029058">
    <property type="entry name" value="AB_hydrolase_fold"/>
</dbReference>
<organism evidence="2 3">
    <name type="scientific">Pochonia chlamydosporia 170</name>
    <dbReference type="NCBI Taxonomy" id="1380566"/>
    <lineage>
        <taxon>Eukaryota</taxon>
        <taxon>Fungi</taxon>
        <taxon>Dikarya</taxon>
        <taxon>Ascomycota</taxon>
        <taxon>Pezizomycotina</taxon>
        <taxon>Sordariomycetes</taxon>
        <taxon>Hypocreomycetidae</taxon>
        <taxon>Hypocreales</taxon>
        <taxon>Clavicipitaceae</taxon>
        <taxon>Pochonia</taxon>
    </lineage>
</organism>
<dbReference type="PANTHER" id="PTHR37017">
    <property type="entry name" value="AB HYDROLASE-1 DOMAIN-CONTAINING PROTEIN-RELATED"/>
    <property type="match status" value="1"/>
</dbReference>
<evidence type="ECO:0000313" key="3">
    <source>
        <dbReference type="Proteomes" id="UP000078397"/>
    </source>
</evidence>
<dbReference type="Proteomes" id="UP000078397">
    <property type="component" value="Unassembled WGS sequence"/>
</dbReference>
<evidence type="ECO:0000259" key="1">
    <source>
        <dbReference type="Pfam" id="PF12697"/>
    </source>
</evidence>
<dbReference type="InterPro" id="IPR052897">
    <property type="entry name" value="Sec-Metab_Biosynth_Hydrolase"/>
</dbReference>
<keyword evidence="2" id="KW-0378">Hydrolase</keyword>
<reference evidence="2 3" key="1">
    <citation type="journal article" date="2016" name="PLoS Pathog.">
        <title>Biosynthesis of antibiotic leucinostatins in bio-control fungus Purpureocillium lilacinum and their inhibition on phytophthora revealed by genome mining.</title>
        <authorList>
            <person name="Wang G."/>
            <person name="Liu Z."/>
            <person name="Lin R."/>
            <person name="Li E."/>
            <person name="Mao Z."/>
            <person name="Ling J."/>
            <person name="Yang Y."/>
            <person name="Yin W.B."/>
            <person name="Xie B."/>
        </authorList>
    </citation>
    <scope>NUCLEOTIDE SEQUENCE [LARGE SCALE GENOMIC DNA]</scope>
    <source>
        <strain evidence="2">170</strain>
    </source>
</reference>
<dbReference type="RefSeq" id="XP_018140053.1">
    <property type="nucleotide sequence ID" value="XM_018285949.1"/>
</dbReference>
<protein>
    <submittedName>
        <fullName evidence="2">Alpha/beta hydrolase family domain-containing protein</fullName>
    </submittedName>
</protein>
<dbReference type="OrthoDB" id="408373at2759"/>
<dbReference type="STRING" id="1380566.A0A179FB67"/>
<dbReference type="AlphaFoldDB" id="A0A179FB67"/>
<dbReference type="SUPFAM" id="SSF53474">
    <property type="entry name" value="alpha/beta-Hydrolases"/>
    <property type="match status" value="1"/>
</dbReference>
<gene>
    <name evidence="2" type="ORF">VFPPC_07014</name>
</gene>
<comment type="caution">
    <text evidence="2">The sequence shown here is derived from an EMBL/GenBank/DDBJ whole genome shotgun (WGS) entry which is preliminary data.</text>
</comment>
<proteinExistence type="predicted"/>